<dbReference type="PANTHER" id="PTHR30589">
    <property type="entry name" value="PROLIPOPROTEIN DIACYLGLYCERYL TRANSFERASE"/>
    <property type="match status" value="1"/>
</dbReference>
<keyword evidence="5 6" id="KW-0472">Membrane</keyword>
<accession>A0A485LZQ1</accession>
<gene>
    <name evidence="7" type="primary">lgt</name>
    <name evidence="7" type="ORF">SCFA_2600006</name>
</gene>
<protein>
    <submittedName>
        <fullName evidence="7">Prolipoprotein diacylglyceryl transferase</fullName>
        <ecNumber evidence="7">2.4.99.-</ecNumber>
    </submittedName>
</protein>
<feature type="transmembrane region" description="Helical" evidence="6">
    <location>
        <begin position="198"/>
        <end position="215"/>
    </location>
</feature>
<evidence type="ECO:0000256" key="2">
    <source>
        <dbReference type="ARBA" id="ARBA00022679"/>
    </source>
</evidence>
<evidence type="ECO:0000256" key="6">
    <source>
        <dbReference type="SAM" id="Phobius"/>
    </source>
</evidence>
<evidence type="ECO:0000256" key="1">
    <source>
        <dbReference type="ARBA" id="ARBA00022475"/>
    </source>
</evidence>
<reference evidence="7" key="1">
    <citation type="submission" date="2019-03" db="EMBL/GenBank/DDBJ databases">
        <authorList>
            <person name="Hao L."/>
        </authorList>
    </citation>
    <scope>NUCLEOTIDE SEQUENCE</scope>
</reference>
<keyword evidence="3 6" id="KW-0812">Transmembrane</keyword>
<feature type="transmembrane region" description="Helical" evidence="6">
    <location>
        <begin position="230"/>
        <end position="249"/>
    </location>
</feature>
<keyword evidence="1" id="KW-1003">Cell membrane</keyword>
<feature type="transmembrane region" description="Helical" evidence="6">
    <location>
        <begin position="15"/>
        <end position="35"/>
    </location>
</feature>
<dbReference type="NCBIfam" id="TIGR00544">
    <property type="entry name" value="lgt"/>
    <property type="match status" value="1"/>
</dbReference>
<dbReference type="GO" id="GO:0005886">
    <property type="term" value="C:plasma membrane"/>
    <property type="evidence" value="ECO:0007669"/>
    <property type="project" value="InterPro"/>
</dbReference>
<dbReference type="GO" id="GO:0042158">
    <property type="term" value="P:lipoprotein biosynthetic process"/>
    <property type="evidence" value="ECO:0007669"/>
    <property type="project" value="InterPro"/>
</dbReference>
<dbReference type="Pfam" id="PF01790">
    <property type="entry name" value="LGT"/>
    <property type="match status" value="1"/>
</dbReference>
<feature type="transmembrane region" description="Helical" evidence="6">
    <location>
        <begin position="47"/>
        <end position="69"/>
    </location>
</feature>
<evidence type="ECO:0000256" key="4">
    <source>
        <dbReference type="ARBA" id="ARBA00022989"/>
    </source>
</evidence>
<proteinExistence type="inferred from homology"/>
<name>A0A485LZQ1_9ZZZZ</name>
<organism evidence="7">
    <name type="scientific">anaerobic digester metagenome</name>
    <dbReference type="NCBI Taxonomy" id="1263854"/>
    <lineage>
        <taxon>unclassified sequences</taxon>
        <taxon>metagenomes</taxon>
        <taxon>ecological metagenomes</taxon>
    </lineage>
</organism>
<dbReference type="PANTHER" id="PTHR30589:SF0">
    <property type="entry name" value="PHOSPHATIDYLGLYCEROL--PROLIPOPROTEIN DIACYLGLYCERYL TRANSFERASE"/>
    <property type="match status" value="1"/>
</dbReference>
<dbReference type="EMBL" id="CAADRN010000180">
    <property type="protein sequence ID" value="VFU14685.1"/>
    <property type="molecule type" value="Genomic_DNA"/>
</dbReference>
<feature type="transmembrane region" description="Helical" evidence="6">
    <location>
        <begin position="89"/>
        <end position="106"/>
    </location>
</feature>
<keyword evidence="2 7" id="KW-0808">Transferase</keyword>
<evidence type="ECO:0000256" key="5">
    <source>
        <dbReference type="ARBA" id="ARBA00023136"/>
    </source>
</evidence>
<evidence type="ECO:0000256" key="3">
    <source>
        <dbReference type="ARBA" id="ARBA00022692"/>
    </source>
</evidence>
<dbReference type="GO" id="GO:0008961">
    <property type="term" value="F:phosphatidylglycerol-prolipoprotein diacylglyceryl transferase activity"/>
    <property type="evidence" value="ECO:0007669"/>
    <property type="project" value="InterPro"/>
</dbReference>
<feature type="transmembrane region" description="Helical" evidence="6">
    <location>
        <begin position="113"/>
        <end position="131"/>
    </location>
</feature>
<dbReference type="EC" id="2.4.99.-" evidence="7"/>
<evidence type="ECO:0000313" key="7">
    <source>
        <dbReference type="EMBL" id="VFU14685.1"/>
    </source>
</evidence>
<dbReference type="PROSITE" id="PS01311">
    <property type="entry name" value="LGT"/>
    <property type="match status" value="1"/>
</dbReference>
<dbReference type="HAMAP" id="MF_01147">
    <property type="entry name" value="Lgt"/>
    <property type="match status" value="1"/>
</dbReference>
<sequence>MVLDPVAVQIGPLTIYWYGIIMTSAFIAGTALAYSNASRKGINPEHILNMLILIIPAAIIMARLYYVVFSWDYYKFNPLEIFATWHGGLAIHGGLLGGFLAGYIYVRKHKLDFWRISDIFAPSIILGQAMGRWGNFMNQEAYGGPVTLEYISRFPDFIQNQMFINGQYYHPTFLYESVWNLLIFALLMVLIRRSHIPGQIFLSYLALYSVGRFFIEGLRMDSLYLGPFRVAQLVSLVLIAAAVTMYLRLKRLKEN</sequence>
<dbReference type="InterPro" id="IPR001640">
    <property type="entry name" value="Lgt"/>
</dbReference>
<dbReference type="AlphaFoldDB" id="A0A485LZQ1"/>
<keyword evidence="4 6" id="KW-1133">Transmembrane helix</keyword>
<keyword evidence="7" id="KW-0449">Lipoprotein</keyword>
<keyword evidence="7" id="KW-0328">Glycosyltransferase</keyword>
<feature type="transmembrane region" description="Helical" evidence="6">
    <location>
        <begin position="172"/>
        <end position="191"/>
    </location>
</feature>